<dbReference type="PRINTS" id="PR00455">
    <property type="entry name" value="HTHTETR"/>
</dbReference>
<evidence type="ECO:0000313" key="6">
    <source>
        <dbReference type="EMBL" id="MET3611862.1"/>
    </source>
</evidence>
<evidence type="ECO:0000256" key="3">
    <source>
        <dbReference type="ARBA" id="ARBA00023163"/>
    </source>
</evidence>
<dbReference type="InterPro" id="IPR023772">
    <property type="entry name" value="DNA-bd_HTH_TetR-type_CS"/>
</dbReference>
<dbReference type="RefSeq" id="WP_354554234.1">
    <property type="nucleotide sequence ID" value="NZ_JBEPMB010000001.1"/>
</dbReference>
<accession>A0ABV2ITQ8</accession>
<evidence type="ECO:0000313" key="7">
    <source>
        <dbReference type="Proteomes" id="UP001549047"/>
    </source>
</evidence>
<name>A0ABV2ITQ8_9HYPH</name>
<dbReference type="PANTHER" id="PTHR30055">
    <property type="entry name" value="HTH-TYPE TRANSCRIPTIONAL REGULATOR RUTR"/>
    <property type="match status" value="1"/>
</dbReference>
<dbReference type="InterPro" id="IPR041490">
    <property type="entry name" value="KstR2_TetR_C"/>
</dbReference>
<keyword evidence="7" id="KW-1185">Reference proteome</keyword>
<keyword evidence="1" id="KW-0805">Transcription regulation</keyword>
<dbReference type="InterPro" id="IPR050109">
    <property type="entry name" value="HTH-type_TetR-like_transc_reg"/>
</dbReference>
<dbReference type="SUPFAM" id="SSF46689">
    <property type="entry name" value="Homeodomain-like"/>
    <property type="match status" value="1"/>
</dbReference>
<dbReference type="InterPro" id="IPR001647">
    <property type="entry name" value="HTH_TetR"/>
</dbReference>
<dbReference type="EMBL" id="JBEPMB010000001">
    <property type="protein sequence ID" value="MET3611862.1"/>
    <property type="molecule type" value="Genomic_DNA"/>
</dbReference>
<gene>
    <name evidence="6" type="ORF">ABID16_000167</name>
</gene>
<keyword evidence="2 4" id="KW-0238">DNA-binding</keyword>
<reference evidence="6 7" key="1">
    <citation type="submission" date="2024-06" db="EMBL/GenBank/DDBJ databases">
        <title>Genomic Encyclopedia of Type Strains, Phase IV (KMG-IV): sequencing the most valuable type-strain genomes for metagenomic binning, comparative biology and taxonomic classification.</title>
        <authorList>
            <person name="Goeker M."/>
        </authorList>
    </citation>
    <scope>NUCLEOTIDE SEQUENCE [LARGE SCALE GENOMIC DNA]</scope>
    <source>
        <strain evidence="6 7">DSM 29780</strain>
    </source>
</reference>
<evidence type="ECO:0000256" key="4">
    <source>
        <dbReference type="PROSITE-ProRule" id="PRU00335"/>
    </source>
</evidence>
<evidence type="ECO:0000259" key="5">
    <source>
        <dbReference type="PROSITE" id="PS50977"/>
    </source>
</evidence>
<feature type="domain" description="HTH tetR-type" evidence="5">
    <location>
        <begin position="30"/>
        <end position="90"/>
    </location>
</feature>
<dbReference type="PROSITE" id="PS50977">
    <property type="entry name" value="HTH_TETR_2"/>
    <property type="match status" value="1"/>
</dbReference>
<comment type="caution">
    <text evidence="6">The sequence shown here is derived from an EMBL/GenBank/DDBJ whole genome shotgun (WGS) entry which is preliminary data.</text>
</comment>
<dbReference type="Proteomes" id="UP001549047">
    <property type="component" value="Unassembled WGS sequence"/>
</dbReference>
<evidence type="ECO:0000256" key="2">
    <source>
        <dbReference type="ARBA" id="ARBA00023125"/>
    </source>
</evidence>
<dbReference type="InterPro" id="IPR036271">
    <property type="entry name" value="Tet_transcr_reg_TetR-rel_C_sf"/>
</dbReference>
<dbReference type="Pfam" id="PF17932">
    <property type="entry name" value="TetR_C_24"/>
    <property type="match status" value="1"/>
</dbReference>
<keyword evidence="3" id="KW-0804">Transcription</keyword>
<dbReference type="InterPro" id="IPR009057">
    <property type="entry name" value="Homeodomain-like_sf"/>
</dbReference>
<organism evidence="6 7">
    <name type="scientific">Rhizobium aquaticum</name>
    <dbReference type="NCBI Taxonomy" id="1549636"/>
    <lineage>
        <taxon>Bacteria</taxon>
        <taxon>Pseudomonadati</taxon>
        <taxon>Pseudomonadota</taxon>
        <taxon>Alphaproteobacteria</taxon>
        <taxon>Hyphomicrobiales</taxon>
        <taxon>Rhizobiaceae</taxon>
        <taxon>Rhizobium/Agrobacterium group</taxon>
        <taxon>Rhizobium</taxon>
    </lineage>
</organism>
<proteinExistence type="predicted"/>
<dbReference type="PANTHER" id="PTHR30055:SF234">
    <property type="entry name" value="HTH-TYPE TRANSCRIPTIONAL REGULATOR BETI"/>
    <property type="match status" value="1"/>
</dbReference>
<evidence type="ECO:0000256" key="1">
    <source>
        <dbReference type="ARBA" id="ARBA00023015"/>
    </source>
</evidence>
<dbReference type="Pfam" id="PF00440">
    <property type="entry name" value="TetR_N"/>
    <property type="match status" value="1"/>
</dbReference>
<dbReference type="Gene3D" id="1.10.357.10">
    <property type="entry name" value="Tetracycline Repressor, domain 2"/>
    <property type="match status" value="1"/>
</dbReference>
<feature type="DNA-binding region" description="H-T-H motif" evidence="4">
    <location>
        <begin position="53"/>
        <end position="72"/>
    </location>
</feature>
<dbReference type="PROSITE" id="PS01081">
    <property type="entry name" value="HTH_TETR_1"/>
    <property type="match status" value="1"/>
</dbReference>
<dbReference type="SUPFAM" id="SSF48498">
    <property type="entry name" value="Tetracyclin repressor-like, C-terminal domain"/>
    <property type="match status" value="1"/>
</dbReference>
<protein>
    <submittedName>
        <fullName evidence="6">AcrR family transcriptional regulator</fullName>
    </submittedName>
</protein>
<dbReference type="Gene3D" id="1.10.10.60">
    <property type="entry name" value="Homeodomain-like"/>
    <property type="match status" value="1"/>
</dbReference>
<sequence length="231" mass="25295">MSANASPQGTVEASAGDVPALGAIPAGLVEEGQIDILNMAAQCFMARGYASTSIDDVARKLGSTKGRIYHFFASKADLFFAVAEVGMQFNYAVVDPCLKMEASAVKRLSHMAFAHCLSMIETQAYQHSVWQGVEIHVRGSTTPEQRERLNALIDSRHRYSELFRTVMEEAAADGAIGYDDLGIARQLMFMTLNSPIFWYKPRPGETAHDRRNIARQCTNFALAGLGIEAGR</sequence>